<keyword evidence="1" id="KW-1133">Transmembrane helix</keyword>
<dbReference type="AlphaFoldDB" id="B9E384"/>
<dbReference type="KEGG" id="ckr:CKR_1908"/>
<dbReference type="EMBL" id="AP009049">
    <property type="protein sequence ID" value="BAH06959.1"/>
    <property type="molecule type" value="Genomic_DNA"/>
</dbReference>
<dbReference type="HOGENOM" id="CLU_133627_0_0_9"/>
<keyword evidence="1" id="KW-0472">Membrane</keyword>
<accession>B9E384</accession>
<evidence type="ECO:0008006" key="4">
    <source>
        <dbReference type="Google" id="ProtNLM"/>
    </source>
</evidence>
<protein>
    <recommendedName>
        <fullName evidence="4">Zn-finger containing protein</fullName>
    </recommendedName>
</protein>
<keyword evidence="1" id="KW-0812">Transmembrane</keyword>
<name>B9E384_CLOK1</name>
<sequence>MVTLNKFLNKISYYFRDSYGMDKLSKHLYIGGIIILLIKPAYTLGLVFIIYSSWRCISKNKYKRFRELQAYENFISPLIYKVKNFINSNNPHNPYKVFKCPNCAQKLRVPKKKGRITITCKNCGTSFKGKS</sequence>
<evidence type="ECO:0000313" key="2">
    <source>
        <dbReference type="EMBL" id="BAH06959.1"/>
    </source>
</evidence>
<reference evidence="3" key="1">
    <citation type="submission" date="2005-09" db="EMBL/GenBank/DDBJ databases">
        <title>Complete genome sequence of Clostridium kluyveri and comparative genomics of Clostridia species.</title>
        <authorList>
            <person name="Inui M."/>
            <person name="Nonaka H."/>
            <person name="Shinoda Y."/>
            <person name="Ikenaga Y."/>
            <person name="Abe M."/>
            <person name="Naito K."/>
            <person name="Vertes A.A."/>
            <person name="Yukawa H."/>
        </authorList>
    </citation>
    <scope>NUCLEOTIDE SEQUENCE [LARGE SCALE GENOMIC DNA]</scope>
    <source>
        <strain evidence="3">NBRC 12016</strain>
    </source>
</reference>
<dbReference type="Proteomes" id="UP000007969">
    <property type="component" value="Chromosome"/>
</dbReference>
<evidence type="ECO:0000256" key="1">
    <source>
        <dbReference type="SAM" id="Phobius"/>
    </source>
</evidence>
<gene>
    <name evidence="2" type="ordered locus">CKR_1908</name>
</gene>
<organism evidence="2 3">
    <name type="scientific">Clostridium kluyveri (strain NBRC 12016)</name>
    <dbReference type="NCBI Taxonomy" id="583346"/>
    <lineage>
        <taxon>Bacteria</taxon>
        <taxon>Bacillati</taxon>
        <taxon>Bacillota</taxon>
        <taxon>Clostridia</taxon>
        <taxon>Eubacteriales</taxon>
        <taxon>Clostridiaceae</taxon>
        <taxon>Clostridium</taxon>
    </lineage>
</organism>
<evidence type="ECO:0000313" key="3">
    <source>
        <dbReference type="Proteomes" id="UP000007969"/>
    </source>
</evidence>
<proteinExistence type="predicted"/>
<feature type="transmembrane region" description="Helical" evidence="1">
    <location>
        <begin position="28"/>
        <end position="54"/>
    </location>
</feature>